<evidence type="ECO:0000313" key="2">
    <source>
        <dbReference type="EMBL" id="KAH7281116.1"/>
    </source>
</evidence>
<name>A0A8T2QBR8_CERRI</name>
<evidence type="ECO:0000256" key="1">
    <source>
        <dbReference type="SAM" id="Phobius"/>
    </source>
</evidence>
<dbReference type="EMBL" id="CM035441">
    <property type="protein sequence ID" value="KAH7281116.1"/>
    <property type="molecule type" value="Genomic_DNA"/>
</dbReference>
<keyword evidence="1" id="KW-0472">Membrane</keyword>
<proteinExistence type="predicted"/>
<sequence>MGRAILVNRDVEPGELLIVSKAIAHAKINPFDFSSPLDESGSVRERESMWKTLHDPIVSQVLGRARSSEVFQKQVSGLRLSTHGMDDTIIPSIDLYSRTNKETDMCATAMEEEEISNVLVGDVHLELDTHQINQVAESSSYVGYYLWVGSSSFPLLSIILVFQTLAG</sequence>
<dbReference type="OrthoDB" id="1028014at2759"/>
<organism evidence="2 3">
    <name type="scientific">Ceratopteris richardii</name>
    <name type="common">Triangle waterfern</name>
    <dbReference type="NCBI Taxonomy" id="49495"/>
    <lineage>
        <taxon>Eukaryota</taxon>
        <taxon>Viridiplantae</taxon>
        <taxon>Streptophyta</taxon>
        <taxon>Embryophyta</taxon>
        <taxon>Tracheophyta</taxon>
        <taxon>Polypodiopsida</taxon>
        <taxon>Polypodiidae</taxon>
        <taxon>Polypodiales</taxon>
        <taxon>Pteridineae</taxon>
        <taxon>Pteridaceae</taxon>
        <taxon>Parkerioideae</taxon>
        <taxon>Ceratopteris</taxon>
    </lineage>
</organism>
<accession>A0A8T2QBR8</accession>
<comment type="caution">
    <text evidence="2">The sequence shown here is derived from an EMBL/GenBank/DDBJ whole genome shotgun (WGS) entry which is preliminary data.</text>
</comment>
<feature type="transmembrane region" description="Helical" evidence="1">
    <location>
        <begin position="144"/>
        <end position="166"/>
    </location>
</feature>
<evidence type="ECO:0000313" key="3">
    <source>
        <dbReference type="Proteomes" id="UP000825935"/>
    </source>
</evidence>
<protein>
    <submittedName>
        <fullName evidence="2">Uncharacterized protein</fullName>
    </submittedName>
</protein>
<keyword evidence="3" id="KW-1185">Reference proteome</keyword>
<dbReference type="Proteomes" id="UP000825935">
    <property type="component" value="Chromosome 36"/>
</dbReference>
<keyword evidence="1" id="KW-1133">Transmembrane helix</keyword>
<gene>
    <name evidence="2" type="ORF">KP509_36G031000</name>
</gene>
<keyword evidence="1" id="KW-0812">Transmembrane</keyword>
<dbReference type="AlphaFoldDB" id="A0A8T2QBR8"/>
<reference evidence="2" key="1">
    <citation type="submission" date="2021-08" db="EMBL/GenBank/DDBJ databases">
        <title>WGS assembly of Ceratopteris richardii.</title>
        <authorList>
            <person name="Marchant D.B."/>
            <person name="Chen G."/>
            <person name="Jenkins J."/>
            <person name="Shu S."/>
            <person name="Leebens-Mack J."/>
            <person name="Grimwood J."/>
            <person name="Schmutz J."/>
            <person name="Soltis P."/>
            <person name="Soltis D."/>
            <person name="Chen Z.-H."/>
        </authorList>
    </citation>
    <scope>NUCLEOTIDE SEQUENCE</scope>
    <source>
        <strain evidence="2">Whitten #5841</strain>
        <tissue evidence="2">Leaf</tissue>
    </source>
</reference>